<dbReference type="AlphaFoldDB" id="A0A4Z1P5J6"/>
<feature type="region of interest" description="Disordered" evidence="1">
    <location>
        <begin position="60"/>
        <end position="83"/>
    </location>
</feature>
<dbReference type="Proteomes" id="UP000298493">
    <property type="component" value="Unassembled WGS sequence"/>
</dbReference>
<organism evidence="2 3">
    <name type="scientific">Venturia nashicola</name>
    <dbReference type="NCBI Taxonomy" id="86259"/>
    <lineage>
        <taxon>Eukaryota</taxon>
        <taxon>Fungi</taxon>
        <taxon>Dikarya</taxon>
        <taxon>Ascomycota</taxon>
        <taxon>Pezizomycotina</taxon>
        <taxon>Dothideomycetes</taxon>
        <taxon>Pleosporomycetidae</taxon>
        <taxon>Venturiales</taxon>
        <taxon>Venturiaceae</taxon>
        <taxon>Venturia</taxon>
    </lineage>
</organism>
<comment type="caution">
    <text evidence="2">The sequence shown here is derived from an EMBL/GenBank/DDBJ whole genome shotgun (WGS) entry which is preliminary data.</text>
</comment>
<evidence type="ECO:0000313" key="3">
    <source>
        <dbReference type="Proteomes" id="UP000298493"/>
    </source>
</evidence>
<keyword evidence="3" id="KW-1185">Reference proteome</keyword>
<gene>
    <name evidence="2" type="ORF">E6O75_ATG09862</name>
</gene>
<evidence type="ECO:0000313" key="2">
    <source>
        <dbReference type="EMBL" id="TID17096.1"/>
    </source>
</evidence>
<name>A0A4Z1P5J6_9PEZI</name>
<sequence length="102" mass="11313">MTKLTLLGIHCNRGFWWETAEFVRATPYKRTRSKKKVQDPPPWYQNLSCDIDGETERARVSAENAASRVAGGDDAPTPAANGARKPLCFDAPAAIPENHLLF</sequence>
<reference evidence="2 3" key="1">
    <citation type="submission" date="2019-04" db="EMBL/GenBank/DDBJ databases">
        <title>High contiguity whole genome sequence and gene annotation resource for two Venturia nashicola isolates.</title>
        <authorList>
            <person name="Prokchorchik M."/>
            <person name="Won K."/>
            <person name="Lee Y."/>
            <person name="Choi E.D."/>
            <person name="Segonzac C."/>
            <person name="Sohn K.H."/>
        </authorList>
    </citation>
    <scope>NUCLEOTIDE SEQUENCE [LARGE SCALE GENOMIC DNA]</scope>
    <source>
        <strain evidence="2 3">PRI2</strain>
    </source>
</reference>
<protein>
    <submittedName>
        <fullName evidence="2">Uncharacterized protein</fullName>
    </submittedName>
</protein>
<evidence type="ECO:0000256" key="1">
    <source>
        <dbReference type="SAM" id="MobiDB-lite"/>
    </source>
</evidence>
<proteinExistence type="predicted"/>
<accession>A0A4Z1P5J6</accession>
<dbReference type="EMBL" id="SNSC02000017">
    <property type="protein sequence ID" value="TID17096.1"/>
    <property type="molecule type" value="Genomic_DNA"/>
</dbReference>